<dbReference type="Proteomes" id="UP000641137">
    <property type="component" value="Unassembled WGS sequence"/>
</dbReference>
<accession>A0A8J3DHA3</accession>
<evidence type="ECO:0000313" key="1">
    <source>
        <dbReference type="EMBL" id="GHC67599.1"/>
    </source>
</evidence>
<dbReference type="EMBL" id="BMZO01000003">
    <property type="protein sequence ID" value="GHC67599.1"/>
    <property type="molecule type" value="Genomic_DNA"/>
</dbReference>
<dbReference type="RefSeq" id="WP_189488867.1">
    <property type="nucleotide sequence ID" value="NZ_BMZO01000003.1"/>
</dbReference>
<dbReference type="Pfam" id="PF13692">
    <property type="entry name" value="Glyco_trans_1_4"/>
    <property type="match status" value="1"/>
</dbReference>
<comment type="caution">
    <text evidence="1">The sequence shown here is derived from an EMBL/GenBank/DDBJ whole genome shotgun (WGS) entry which is preliminary data.</text>
</comment>
<dbReference type="AlphaFoldDB" id="A0A8J3DHA3"/>
<sequence>MHLVFATSLVPHETATSGYEIANQAIIDGLRRLGCRVTVLGYGWPGHAIENPDETVLLGELELRTHVAGPREKLKWLFTALAKGLTFSSAKLQLRSLDKVREALDKIGPFDGFIANAAQFAGAYEGLFAGKPTIFVAHNVEHISAQQNADAAKSILEQILYRREARLLKALEERLCANADFVFTLAEEDRAELGVDSPARSITLPLVVGRQAPASRGAAEIIRDVGLIGTWTWQPNRIGLEWFLNHVVPLLDKSVRVEIAGTPPHDLVTAHPRVKFIGRVPDATQFVTSSRLMALTSRVGTGVQLKTIETFELGVPAVATPSSLRGISYLPGNCRVADDAKSFAAAIGAMMGDAPRADGSTFYESQRDALDRALLLGLDVASEQRGGGLE</sequence>
<keyword evidence="2" id="KW-1185">Reference proteome</keyword>
<protein>
    <submittedName>
        <fullName evidence="1">Glycosyl transferase</fullName>
    </submittedName>
</protein>
<dbReference type="SUPFAM" id="SSF53756">
    <property type="entry name" value="UDP-Glycosyltransferase/glycogen phosphorylase"/>
    <property type="match status" value="1"/>
</dbReference>
<reference evidence="1" key="2">
    <citation type="submission" date="2020-09" db="EMBL/GenBank/DDBJ databases">
        <authorList>
            <person name="Sun Q."/>
            <person name="Kim S."/>
        </authorList>
    </citation>
    <scope>NUCLEOTIDE SEQUENCE</scope>
    <source>
        <strain evidence="1">KCTC 42097</strain>
    </source>
</reference>
<keyword evidence="1" id="KW-0808">Transferase</keyword>
<organism evidence="1 2">
    <name type="scientific">Limoniibacter endophyticus</name>
    <dbReference type="NCBI Taxonomy" id="1565040"/>
    <lineage>
        <taxon>Bacteria</taxon>
        <taxon>Pseudomonadati</taxon>
        <taxon>Pseudomonadota</taxon>
        <taxon>Alphaproteobacteria</taxon>
        <taxon>Hyphomicrobiales</taxon>
        <taxon>Bartonellaceae</taxon>
        <taxon>Limoniibacter</taxon>
    </lineage>
</organism>
<gene>
    <name evidence="1" type="ORF">GCM10010136_11790</name>
</gene>
<reference evidence="1" key="1">
    <citation type="journal article" date="2014" name="Int. J. Syst. Evol. Microbiol.">
        <title>Complete genome sequence of Corynebacterium casei LMG S-19264T (=DSM 44701T), isolated from a smear-ripened cheese.</title>
        <authorList>
            <consortium name="US DOE Joint Genome Institute (JGI-PGF)"/>
            <person name="Walter F."/>
            <person name="Albersmeier A."/>
            <person name="Kalinowski J."/>
            <person name="Ruckert C."/>
        </authorList>
    </citation>
    <scope>NUCLEOTIDE SEQUENCE</scope>
    <source>
        <strain evidence="1">KCTC 42097</strain>
    </source>
</reference>
<dbReference type="GO" id="GO:0016740">
    <property type="term" value="F:transferase activity"/>
    <property type="evidence" value="ECO:0007669"/>
    <property type="project" value="UniProtKB-KW"/>
</dbReference>
<evidence type="ECO:0000313" key="2">
    <source>
        <dbReference type="Proteomes" id="UP000641137"/>
    </source>
</evidence>
<name>A0A8J3DHA3_9HYPH</name>
<dbReference type="Gene3D" id="3.40.50.2000">
    <property type="entry name" value="Glycogen Phosphorylase B"/>
    <property type="match status" value="2"/>
</dbReference>
<proteinExistence type="predicted"/>